<keyword evidence="4 9" id="KW-0547">Nucleotide-binding</keyword>
<dbReference type="FunFam" id="3.90.170.10:FF:000001">
    <property type="entry name" value="Adenylosuccinate synthetase"/>
    <property type="match status" value="1"/>
</dbReference>
<dbReference type="OrthoDB" id="10265645at2759"/>
<evidence type="ECO:0000313" key="13">
    <source>
        <dbReference type="Proteomes" id="UP000355283"/>
    </source>
</evidence>
<evidence type="ECO:0000256" key="9">
    <source>
        <dbReference type="HAMAP-Rule" id="MF_03125"/>
    </source>
</evidence>
<comment type="subunit">
    <text evidence="1 9">Homodimer.</text>
</comment>
<sequence length="570" mass="62489">MTGRCVKMAFRNLLGSLGRQSKSSRPLKTTFAPVLPTVAPSSSSPFLFSTSARAGSTAPVTGMLRQSRNGHQKATSSDLAVLGVAILVGYMGGSTLPAEQSPAHVDKKKEEEVNQLLNKIRRVESQSRRVPAPSPSVDVVLGSQWGDEGKGKLVDILSAEYDVVARVAGGSNAGHTIYVDGRKYKFHLVPSGILNPKAVCVIGNGVVVHVPQLITELQELEAQAIDFRGRLLISDRAHIVFDFHQMVDGYNEDSLGRNKIGTTKKGIGPAYASKINRVGLRFGDLRDWDDFETRFRALVSSIEARYPRLKIDVEEQLAYYRDIRPILLPLIRDTIEFTNAAFDSGKKVLVEGANATMLDIDFGTYPYVTSSNPSIGSVCTGLGIAPNKLGEIIGTVKSYCTRVGEGPFPTELLDAQGDELRNLGAEFGTTTGRPRRCGWLDIPQLRYSCLVNGFTSLNLTKLDVLDGLKEIQIGVRYLYAGKEVESMPSSLRVLSELEVEYESIPGWEQSLAKCRTFEELPPQARAYVKRIEELVGVPVRWIGVGPGRLDVIDRGEGYTLEVKGVNRRQF</sequence>
<feature type="binding site" evidence="9">
    <location>
        <begin position="461"/>
        <end position="463"/>
    </location>
    <ligand>
        <name>GTP</name>
        <dbReference type="ChEBI" id="CHEBI:37565"/>
    </ligand>
</feature>
<dbReference type="GO" id="GO:0004019">
    <property type="term" value="F:adenylosuccinate synthase activity"/>
    <property type="evidence" value="ECO:0007669"/>
    <property type="project" value="UniProtKB-UniRule"/>
</dbReference>
<feature type="binding site" evidence="9">
    <location>
        <position position="174"/>
    </location>
    <ligand>
        <name>Mg(2+)</name>
        <dbReference type="ChEBI" id="CHEBI:18420"/>
    </ligand>
</feature>
<dbReference type="FunFam" id="1.10.300.10:FF:000002">
    <property type="entry name" value="Adenylosuccinate synthetase, chloroplastic"/>
    <property type="match status" value="1"/>
</dbReference>
<comment type="pathway">
    <text evidence="9 11">Purine metabolism; AMP biosynthesis via de novo pathway; AMP from IMP: step 1/2.</text>
</comment>
<keyword evidence="3 9" id="KW-0479">Metal-binding</keyword>
<feature type="binding site" evidence="9">
    <location>
        <position position="369"/>
    </location>
    <ligand>
        <name>IMP</name>
        <dbReference type="ChEBI" id="CHEBI:58053"/>
    </ligand>
</feature>
<comment type="subcellular location">
    <subcellularLocation>
        <location evidence="9">Cytoplasm</location>
    </subcellularLocation>
</comment>
<dbReference type="InterPro" id="IPR018220">
    <property type="entry name" value="Adenylosuccin_syn_GTP-bd"/>
</dbReference>
<keyword evidence="13" id="KW-1185">Reference proteome</keyword>
<comment type="function">
    <text evidence="11">Plays an important role in the de novo pathway of purine nucleotide biosynthesis.</text>
</comment>
<dbReference type="PANTHER" id="PTHR11846">
    <property type="entry name" value="ADENYLOSUCCINATE SYNTHETASE"/>
    <property type="match status" value="1"/>
</dbReference>
<evidence type="ECO:0000256" key="8">
    <source>
        <dbReference type="ARBA" id="ARBA00050432"/>
    </source>
</evidence>
<feature type="binding site" evidence="9">
    <location>
        <begin position="147"/>
        <end position="150"/>
    </location>
    <ligand>
        <name>IMP</name>
        <dbReference type="ChEBI" id="CHEBI:58053"/>
    </ligand>
</feature>
<dbReference type="CDD" id="cd03108">
    <property type="entry name" value="AdSS"/>
    <property type="match status" value="1"/>
</dbReference>
<feature type="active site" evidence="10">
    <location>
        <position position="274"/>
    </location>
</feature>
<evidence type="ECO:0000256" key="6">
    <source>
        <dbReference type="ARBA" id="ARBA00022842"/>
    </source>
</evidence>
<evidence type="ECO:0000256" key="2">
    <source>
        <dbReference type="ARBA" id="ARBA00022598"/>
    </source>
</evidence>
<protein>
    <recommendedName>
        <fullName evidence="9 11">Adenylosuccinate synthetase</fullName>
        <shortName evidence="9">AMPSase</shortName>
        <shortName evidence="9">AdSS</shortName>
        <ecNumber evidence="9 11">6.3.4.4</ecNumber>
    </recommendedName>
    <alternativeName>
        <fullName evidence="9">IMP--aspartate ligase</fullName>
    </alternativeName>
</protein>
<keyword evidence="2 9" id="KW-0436">Ligase</keyword>
<organism evidence="12 13">
    <name type="scientific">Nannochloropsis salina CCMP1776</name>
    <dbReference type="NCBI Taxonomy" id="1027361"/>
    <lineage>
        <taxon>Eukaryota</taxon>
        <taxon>Sar</taxon>
        <taxon>Stramenopiles</taxon>
        <taxon>Ochrophyta</taxon>
        <taxon>Eustigmatophyceae</taxon>
        <taxon>Eustigmatales</taxon>
        <taxon>Monodopsidaceae</taxon>
        <taxon>Microchloropsis</taxon>
        <taxon>Microchloropsis salina</taxon>
    </lineage>
</organism>
<dbReference type="InterPro" id="IPR042110">
    <property type="entry name" value="Adenylosuccinate_synth_dom2"/>
</dbReference>
<dbReference type="InterPro" id="IPR033128">
    <property type="entry name" value="Adenylosuccin_syn_Lys_AS"/>
</dbReference>
<dbReference type="InterPro" id="IPR042109">
    <property type="entry name" value="Adenylosuccinate_synth_dom1"/>
</dbReference>
<comment type="caution">
    <text evidence="12">The sequence shown here is derived from an EMBL/GenBank/DDBJ whole genome shotgun (WGS) entry which is preliminary data.</text>
</comment>
<evidence type="ECO:0000256" key="4">
    <source>
        <dbReference type="ARBA" id="ARBA00022741"/>
    </source>
</evidence>
<evidence type="ECO:0000256" key="10">
    <source>
        <dbReference type="PROSITE-ProRule" id="PRU10134"/>
    </source>
</evidence>
<feature type="active site" description="Proton donor" evidence="9">
    <location>
        <position position="175"/>
    </location>
</feature>
<feature type="binding site" evidence="9">
    <location>
        <position position="354"/>
    </location>
    <ligand>
        <name>IMP</name>
        <dbReference type="ChEBI" id="CHEBI:58053"/>
    </ligand>
</feature>
<dbReference type="AlphaFoldDB" id="A0A4D9CM09"/>
<feature type="binding site" evidence="9">
    <location>
        <begin position="543"/>
        <end position="545"/>
    </location>
    <ligand>
        <name>GTP</name>
        <dbReference type="ChEBI" id="CHEBI:37565"/>
    </ligand>
</feature>
<feature type="binding site" evidence="9">
    <location>
        <position position="263"/>
    </location>
    <ligand>
        <name>IMP</name>
        <dbReference type="ChEBI" id="CHEBI:58053"/>
    </ligand>
</feature>
<dbReference type="SMART" id="SM00788">
    <property type="entry name" value="Adenylsucc_synt"/>
    <property type="match status" value="1"/>
</dbReference>
<dbReference type="Proteomes" id="UP000355283">
    <property type="component" value="Unassembled WGS sequence"/>
</dbReference>
<evidence type="ECO:0000313" key="12">
    <source>
        <dbReference type="EMBL" id="TFJ80152.1"/>
    </source>
</evidence>
<dbReference type="GO" id="GO:0005737">
    <property type="term" value="C:cytoplasm"/>
    <property type="evidence" value="ECO:0007669"/>
    <property type="project" value="UniProtKB-SubCell"/>
</dbReference>
<dbReference type="PROSITE" id="PS00513">
    <property type="entry name" value="ADENYLOSUCCIN_SYN_2"/>
    <property type="match status" value="1"/>
</dbReference>
<dbReference type="NCBIfam" id="TIGR00184">
    <property type="entry name" value="purA"/>
    <property type="match status" value="1"/>
</dbReference>
<reference evidence="12 13" key="1">
    <citation type="submission" date="2019-01" db="EMBL/GenBank/DDBJ databases">
        <title>Nuclear Genome Assembly of the Microalgal Biofuel strain Nannochloropsis salina CCMP1776.</title>
        <authorList>
            <person name="Hovde B."/>
        </authorList>
    </citation>
    <scope>NUCLEOTIDE SEQUENCE [LARGE SCALE GENOMIC DNA]</scope>
    <source>
        <strain evidence="12 13">CCMP1776</strain>
    </source>
</reference>
<dbReference type="InterPro" id="IPR027417">
    <property type="entry name" value="P-loop_NTPase"/>
</dbReference>
<feature type="binding site" evidence="9">
    <location>
        <begin position="174"/>
        <end position="176"/>
    </location>
    <ligand>
        <name>GTP</name>
        <dbReference type="ChEBI" id="CHEBI:37565"/>
    </ligand>
</feature>
<keyword evidence="7 9" id="KW-0342">GTP-binding</keyword>
<gene>
    <name evidence="12" type="ORF">NSK_008709</name>
</gene>
<evidence type="ECO:0000256" key="7">
    <source>
        <dbReference type="ARBA" id="ARBA00023134"/>
    </source>
</evidence>
<dbReference type="EMBL" id="SDOX01000183">
    <property type="protein sequence ID" value="TFJ80152.1"/>
    <property type="molecule type" value="Genomic_DNA"/>
</dbReference>
<comment type="catalytic activity">
    <reaction evidence="8 9 11">
        <text>IMP + L-aspartate + GTP = N(6)-(1,2-dicarboxyethyl)-AMP + GDP + phosphate + 2 H(+)</text>
        <dbReference type="Rhea" id="RHEA:15753"/>
        <dbReference type="ChEBI" id="CHEBI:15378"/>
        <dbReference type="ChEBI" id="CHEBI:29991"/>
        <dbReference type="ChEBI" id="CHEBI:37565"/>
        <dbReference type="ChEBI" id="CHEBI:43474"/>
        <dbReference type="ChEBI" id="CHEBI:57567"/>
        <dbReference type="ChEBI" id="CHEBI:58053"/>
        <dbReference type="ChEBI" id="CHEBI:58189"/>
        <dbReference type="EC" id="6.3.4.4"/>
    </reaction>
</comment>
<dbReference type="GO" id="GO:0005525">
    <property type="term" value="F:GTP binding"/>
    <property type="evidence" value="ECO:0007669"/>
    <property type="project" value="UniProtKB-UniRule"/>
</dbReference>
<keyword evidence="5 9" id="KW-0658">Purine biosynthesis</keyword>
<evidence type="ECO:0000256" key="1">
    <source>
        <dbReference type="ARBA" id="ARBA00011738"/>
    </source>
</evidence>
<comment type="similarity">
    <text evidence="9 11">Belongs to the adenylosuccinate synthetase family.</text>
</comment>
<dbReference type="EC" id="6.3.4.4" evidence="9 11"/>
<dbReference type="InterPro" id="IPR042111">
    <property type="entry name" value="Adenylosuccinate_synth_dom3"/>
</dbReference>
<feature type="binding site" evidence="9">
    <location>
        <position position="147"/>
    </location>
    <ligand>
        <name>Mg(2+)</name>
        <dbReference type="ChEBI" id="CHEBI:18420"/>
    </ligand>
</feature>
<feature type="active site" description="Proton acceptor" evidence="9">
    <location>
        <position position="147"/>
    </location>
</feature>
<accession>A0A4D9CM09</accession>
<keyword evidence="6 9" id="KW-0460">Magnesium</keyword>
<feature type="binding site" evidence="9">
    <location>
        <position position="435"/>
    </location>
    <ligand>
        <name>GTP</name>
        <dbReference type="ChEBI" id="CHEBI:37565"/>
    </ligand>
</feature>
<evidence type="ECO:0000256" key="5">
    <source>
        <dbReference type="ARBA" id="ARBA00022755"/>
    </source>
</evidence>
<feature type="binding site" evidence="9">
    <location>
        <begin position="146"/>
        <end position="152"/>
    </location>
    <ligand>
        <name>GTP</name>
        <dbReference type="ChEBI" id="CHEBI:37565"/>
    </ligand>
</feature>
<dbReference type="PROSITE" id="PS01266">
    <property type="entry name" value="ADENYLOSUCCIN_SYN_1"/>
    <property type="match status" value="1"/>
</dbReference>
<dbReference type="GO" id="GO:0044208">
    <property type="term" value="P:'de novo' AMP biosynthetic process"/>
    <property type="evidence" value="ECO:0007669"/>
    <property type="project" value="UniProtKB-UniRule"/>
</dbReference>
<feature type="binding site" evidence="9">
    <location>
        <position position="277"/>
    </location>
    <ligand>
        <name>IMP</name>
        <dbReference type="ChEBI" id="CHEBI:58053"/>
        <note>ligand shared between dimeric partners</note>
    </ligand>
</feature>
<dbReference type="GO" id="GO:0046040">
    <property type="term" value="P:IMP metabolic process"/>
    <property type="evidence" value="ECO:0007669"/>
    <property type="project" value="TreeGrafter"/>
</dbReference>
<dbReference type="GO" id="GO:0000287">
    <property type="term" value="F:magnesium ion binding"/>
    <property type="evidence" value="ECO:0007669"/>
    <property type="project" value="UniProtKB-UniRule"/>
</dbReference>
<proteinExistence type="inferred from homology"/>
<dbReference type="SUPFAM" id="SSF52540">
    <property type="entry name" value="P-loop containing nucleoside triphosphate hydrolases"/>
    <property type="match status" value="1"/>
</dbReference>
<dbReference type="Gene3D" id="3.90.170.10">
    <property type="entry name" value="Adenylosuccinate Synthetase, subunit A, domain 3"/>
    <property type="match status" value="1"/>
</dbReference>
<dbReference type="InterPro" id="IPR001114">
    <property type="entry name" value="Adenylosuccinate_synthetase"/>
</dbReference>
<dbReference type="NCBIfam" id="NF002223">
    <property type="entry name" value="PRK01117.1"/>
    <property type="match status" value="1"/>
</dbReference>
<name>A0A4D9CM09_9STRA</name>
<feature type="binding site" evidence="9">
    <location>
        <begin position="172"/>
        <end position="175"/>
    </location>
    <ligand>
        <name>IMP</name>
        <dbReference type="ChEBI" id="CHEBI:58053"/>
    </ligand>
</feature>
<dbReference type="UniPathway" id="UPA00075">
    <property type="reaction ID" value="UER00335"/>
</dbReference>
<dbReference type="PANTHER" id="PTHR11846:SF0">
    <property type="entry name" value="ADENYLOSUCCINATE SYNTHETASE"/>
    <property type="match status" value="1"/>
</dbReference>
<evidence type="ECO:0000256" key="11">
    <source>
        <dbReference type="RuleBase" id="RU000520"/>
    </source>
</evidence>
<dbReference type="HAMAP" id="MF_00011">
    <property type="entry name" value="Adenylosucc_synth"/>
    <property type="match status" value="1"/>
</dbReference>
<comment type="function">
    <text evidence="9">Plays an important role in the de novo pathway and in the salvage pathway of purine nucleotide biosynthesis. Catalyzes the first commited step in the biosynthesis of AMP from IMP.</text>
</comment>
<dbReference type="Gene3D" id="1.10.300.10">
    <property type="entry name" value="Adenylosuccinate Synthetase, subunit A, domain 2"/>
    <property type="match status" value="1"/>
</dbReference>
<feature type="binding site" evidence="9">
    <location>
        <position position="433"/>
    </location>
    <ligand>
        <name>IMP</name>
        <dbReference type="ChEBI" id="CHEBI:58053"/>
    </ligand>
</feature>
<feature type="binding site" evidence="9">
    <location>
        <begin position="429"/>
        <end position="435"/>
    </location>
    <ligand>
        <name>substrate</name>
    </ligand>
</feature>
<dbReference type="Pfam" id="PF00709">
    <property type="entry name" value="Adenylsucc_synt"/>
    <property type="match status" value="1"/>
</dbReference>
<dbReference type="Gene3D" id="3.40.440.10">
    <property type="entry name" value="Adenylosuccinate Synthetase, subunit A, domain 1"/>
    <property type="match status" value="1"/>
</dbReference>
<keyword evidence="9" id="KW-0963">Cytoplasm</keyword>
<evidence type="ECO:0000256" key="3">
    <source>
        <dbReference type="ARBA" id="ARBA00022723"/>
    </source>
</evidence>
<comment type="cofactor">
    <cofactor evidence="9">
        <name>Mg(2+)</name>
        <dbReference type="ChEBI" id="CHEBI:18420"/>
    </cofactor>
    <text evidence="9">Binds 1 Mg(2+) ion per subunit.</text>
</comment>